<feature type="non-terminal residue" evidence="2">
    <location>
        <position position="1"/>
    </location>
</feature>
<feature type="region of interest" description="Disordered" evidence="1">
    <location>
        <begin position="28"/>
        <end position="153"/>
    </location>
</feature>
<feature type="non-terminal residue" evidence="2">
    <location>
        <position position="321"/>
    </location>
</feature>
<protein>
    <submittedName>
        <fullName evidence="2">GH23</fullName>
    </submittedName>
</protein>
<dbReference type="EMBL" id="CADCTQ010000130">
    <property type="protein sequence ID" value="CAA9240832.1"/>
    <property type="molecule type" value="Genomic_DNA"/>
</dbReference>
<proteinExistence type="predicted"/>
<organism evidence="2">
    <name type="scientific">uncultured Cytophagales bacterium</name>
    <dbReference type="NCBI Taxonomy" id="158755"/>
    <lineage>
        <taxon>Bacteria</taxon>
        <taxon>Pseudomonadati</taxon>
        <taxon>Bacteroidota</taxon>
        <taxon>Sphingobacteriia</taxon>
        <taxon>Sphingobacteriales</taxon>
        <taxon>environmental samples</taxon>
    </lineage>
</organism>
<gene>
    <name evidence="2" type="ORF">AVDCRST_MAG56-1415</name>
</gene>
<reference evidence="2" key="1">
    <citation type="submission" date="2020-02" db="EMBL/GenBank/DDBJ databases">
        <authorList>
            <person name="Meier V. D."/>
        </authorList>
    </citation>
    <scope>NUCLEOTIDE SEQUENCE</scope>
    <source>
        <strain evidence="2">AVDCRST_MAG56</strain>
    </source>
</reference>
<evidence type="ECO:0000256" key="1">
    <source>
        <dbReference type="SAM" id="MobiDB-lite"/>
    </source>
</evidence>
<name>A0A6J4I2S4_9SPHI</name>
<feature type="region of interest" description="Disordered" evidence="1">
    <location>
        <begin position="263"/>
        <end position="305"/>
    </location>
</feature>
<accession>A0A6J4I2S4</accession>
<evidence type="ECO:0000313" key="2">
    <source>
        <dbReference type="EMBL" id="CAA9240832.1"/>
    </source>
</evidence>
<feature type="region of interest" description="Disordered" evidence="1">
    <location>
        <begin position="195"/>
        <end position="251"/>
    </location>
</feature>
<dbReference type="AlphaFoldDB" id="A0A6J4I2S4"/>
<sequence length="321" mass="34906">DRAHRLRHLHPAGHGVQLPVRARRPLPGVQPRQAAQAGALCGRNRAPRKQNRGGLLQPGAAPQYPPQRQLDSRDRKGPALVAQDGPHPAAVQDSRRLQVPVRGGKHAAQRGVHEGRRRLLANDPADGPGVRPGGERGGGRTLPPHQGHGGRLQVFPRGVPLVRRLDERGRFLQCRHVRPRPGLPQTGRRILLRPQAQQADDHLRVPGAGRASTARTPRRVRLQGEPPRPAVRTPQNGEGAGDRPGPGSVCGRTRRFVRDAAAAQPLAAAKHPHHQGRRQDLRAAHSPQERTTGIPPAGRTPHAPTRVECLRRLAGNRHEAI</sequence>